<dbReference type="InterPro" id="IPR027417">
    <property type="entry name" value="P-loop_NTPase"/>
</dbReference>
<dbReference type="Proteomes" id="UP000049855">
    <property type="component" value="Unassembled WGS sequence"/>
</dbReference>
<dbReference type="GO" id="GO:0051782">
    <property type="term" value="P:negative regulation of cell division"/>
    <property type="evidence" value="ECO:0007669"/>
    <property type="project" value="TreeGrafter"/>
</dbReference>
<dbReference type="GO" id="GO:0005829">
    <property type="term" value="C:cytosol"/>
    <property type="evidence" value="ECO:0007669"/>
    <property type="project" value="TreeGrafter"/>
</dbReference>
<dbReference type="GO" id="GO:0016887">
    <property type="term" value="F:ATP hydrolysis activity"/>
    <property type="evidence" value="ECO:0007669"/>
    <property type="project" value="TreeGrafter"/>
</dbReference>
<keyword evidence="5" id="KW-1185">Reference proteome</keyword>
<gene>
    <name evidence="4" type="ORF">SpAn4DRAFT_2920</name>
</gene>
<dbReference type="EMBL" id="CTRP01000010">
    <property type="protein sequence ID" value="CQR72460.1"/>
    <property type="molecule type" value="Genomic_DNA"/>
</dbReference>
<dbReference type="PANTHER" id="PTHR43384">
    <property type="entry name" value="SEPTUM SITE-DETERMINING PROTEIN MIND HOMOLOG, CHLOROPLASTIC-RELATED"/>
    <property type="match status" value="1"/>
</dbReference>
<keyword evidence="2" id="KW-0067">ATP-binding</keyword>
<dbReference type="AlphaFoldDB" id="A0A0U1KYG3"/>
<dbReference type="InterPro" id="IPR050625">
    <property type="entry name" value="ParA/MinD_ATPase"/>
</dbReference>
<dbReference type="PANTHER" id="PTHR43384:SF6">
    <property type="entry name" value="SEPTUM SITE-DETERMINING PROTEIN MIND HOMOLOG, CHLOROPLASTIC"/>
    <property type="match status" value="1"/>
</dbReference>
<evidence type="ECO:0000256" key="1">
    <source>
        <dbReference type="ARBA" id="ARBA00022741"/>
    </source>
</evidence>
<reference evidence="5" key="1">
    <citation type="submission" date="2015-03" db="EMBL/GenBank/DDBJ databases">
        <authorList>
            <person name="Nijsse Bart"/>
        </authorList>
    </citation>
    <scope>NUCLEOTIDE SEQUENCE [LARGE SCALE GENOMIC DNA]</scope>
</reference>
<dbReference type="Pfam" id="PF01656">
    <property type="entry name" value="CbiA"/>
    <property type="match status" value="1"/>
</dbReference>
<dbReference type="GO" id="GO:0005524">
    <property type="term" value="F:ATP binding"/>
    <property type="evidence" value="ECO:0007669"/>
    <property type="project" value="UniProtKB-KW"/>
</dbReference>
<evidence type="ECO:0000313" key="4">
    <source>
        <dbReference type="EMBL" id="CQR72460.1"/>
    </source>
</evidence>
<proteinExistence type="predicted"/>
<keyword evidence="1" id="KW-0547">Nucleotide-binding</keyword>
<organism evidence="4 5">
    <name type="scientific">Sporomusa ovata</name>
    <dbReference type="NCBI Taxonomy" id="2378"/>
    <lineage>
        <taxon>Bacteria</taxon>
        <taxon>Bacillati</taxon>
        <taxon>Bacillota</taxon>
        <taxon>Negativicutes</taxon>
        <taxon>Selenomonadales</taxon>
        <taxon>Sporomusaceae</taxon>
        <taxon>Sporomusa</taxon>
    </lineage>
</organism>
<evidence type="ECO:0000313" key="5">
    <source>
        <dbReference type="Proteomes" id="UP000049855"/>
    </source>
</evidence>
<evidence type="ECO:0000256" key="2">
    <source>
        <dbReference type="ARBA" id="ARBA00022840"/>
    </source>
</evidence>
<dbReference type="GO" id="GO:0009898">
    <property type="term" value="C:cytoplasmic side of plasma membrane"/>
    <property type="evidence" value="ECO:0007669"/>
    <property type="project" value="TreeGrafter"/>
</dbReference>
<evidence type="ECO:0000259" key="3">
    <source>
        <dbReference type="Pfam" id="PF01656"/>
    </source>
</evidence>
<protein>
    <submittedName>
        <fullName evidence="4">CO dehydrogenase accessory protein CooC (Nickel insertion)</fullName>
    </submittedName>
</protein>
<dbReference type="SUPFAM" id="SSF52540">
    <property type="entry name" value="P-loop containing nucleoside triphosphate hydrolases"/>
    <property type="match status" value="1"/>
</dbReference>
<sequence>MKIAVSGKGGVGKTSVSASLAKLFAREGRRVYAVDADPDASLGLALGISDDILAKVIPLIEMEDVIKAKSAGGGLLYSLNPDVDDILDEYSISVGNIRFLRMGAIKPGGSACYCRENAFLFSVVDSLILDKDDVVILDMGAGIEHLTRGTSKGMDLMIVVTEASKTSVQTARVVMQLANDLGIEVTKVIANKIHSSKEEAFIQAQFTAEELLGVIRFDDELLDVALGNEGDILTGAFKASMEKIYQRVIHLNGAKTSNNAKS</sequence>
<name>A0A0U1KYG3_9FIRM</name>
<dbReference type="PIRSF" id="PIRSF005647">
    <property type="entry name" value="CooC"/>
    <property type="match status" value="1"/>
</dbReference>
<feature type="domain" description="CobQ/CobB/MinD/ParA nucleotide binding" evidence="3">
    <location>
        <begin position="3"/>
        <end position="222"/>
    </location>
</feature>
<dbReference type="InterPro" id="IPR002586">
    <property type="entry name" value="CobQ/CobB/MinD/ParA_Nub-bd_dom"/>
</dbReference>
<dbReference type="InterPro" id="IPR014433">
    <property type="entry name" value="CooC"/>
</dbReference>
<dbReference type="Gene3D" id="3.40.50.300">
    <property type="entry name" value="P-loop containing nucleotide triphosphate hydrolases"/>
    <property type="match status" value="1"/>
</dbReference>
<dbReference type="RefSeq" id="WP_021167174.1">
    <property type="nucleotide sequence ID" value="NZ_CTRP01000010.1"/>
</dbReference>
<accession>A0A0U1KYG3</accession>